<dbReference type="Proteomes" id="UP000245207">
    <property type="component" value="Unassembled WGS sequence"/>
</dbReference>
<comment type="caution">
    <text evidence="2">The sequence shown here is derived from an EMBL/GenBank/DDBJ whole genome shotgun (WGS) entry which is preliminary data.</text>
</comment>
<reference evidence="2 3" key="1">
    <citation type="journal article" date="2018" name="Mol. Plant">
        <title>The genome of Artemisia annua provides insight into the evolution of Asteraceae family and artemisinin biosynthesis.</title>
        <authorList>
            <person name="Shen Q."/>
            <person name="Zhang L."/>
            <person name="Liao Z."/>
            <person name="Wang S."/>
            <person name="Yan T."/>
            <person name="Shi P."/>
            <person name="Liu M."/>
            <person name="Fu X."/>
            <person name="Pan Q."/>
            <person name="Wang Y."/>
            <person name="Lv Z."/>
            <person name="Lu X."/>
            <person name="Zhang F."/>
            <person name="Jiang W."/>
            <person name="Ma Y."/>
            <person name="Chen M."/>
            <person name="Hao X."/>
            <person name="Li L."/>
            <person name="Tang Y."/>
            <person name="Lv G."/>
            <person name="Zhou Y."/>
            <person name="Sun X."/>
            <person name="Brodelius P.E."/>
            <person name="Rose J.K.C."/>
            <person name="Tang K."/>
        </authorList>
    </citation>
    <scope>NUCLEOTIDE SEQUENCE [LARGE SCALE GENOMIC DNA]</scope>
    <source>
        <strain evidence="3">cv. Huhao1</strain>
        <tissue evidence="2">Leaf</tissue>
    </source>
</reference>
<keyword evidence="3" id="KW-1185">Reference proteome</keyword>
<dbReference type="PANTHER" id="PTHR35490">
    <property type="entry name" value="BACTERIOPHAGE N4 ADSORPTION B PROTEIN"/>
    <property type="match status" value="1"/>
</dbReference>
<dbReference type="EMBL" id="PKPP01007585">
    <property type="protein sequence ID" value="PWA53003.1"/>
    <property type="molecule type" value="Genomic_DNA"/>
</dbReference>
<proteinExistence type="predicted"/>
<evidence type="ECO:0000256" key="1">
    <source>
        <dbReference type="SAM" id="MobiDB-lite"/>
    </source>
</evidence>
<evidence type="ECO:0000313" key="3">
    <source>
        <dbReference type="Proteomes" id="UP000245207"/>
    </source>
</evidence>
<dbReference type="AlphaFoldDB" id="A0A2U1LVH0"/>
<protein>
    <submittedName>
        <fullName evidence="2">Uncharacterized protein</fullName>
    </submittedName>
</protein>
<accession>A0A2U1LVH0</accession>
<sequence>MTFNSMAEGTSVSGSIQDSRTDNQQELNARMKSVDRKHHWTQISREPIPFTPSAYIVDHTNVGEVVKDNNAITVQEYLDNDTNDFFDAQESLSGTSRTDDEITSGLERYVSLCSLISKFYDARGDKLVYNLGSEMEDLFDTQDSSSVTSGIDDEITFEFHEAREGDLVYDIDNEMDEFFDTQDKPSVASRTYEEITSGLEHDSTLFDDQSVNYDPVEGLSRQIQHIPITAYSIDKGNSKAEMKAEMESQLESQTWKLQR</sequence>
<evidence type="ECO:0000313" key="2">
    <source>
        <dbReference type="EMBL" id="PWA53003.1"/>
    </source>
</evidence>
<dbReference type="PANTHER" id="PTHR35490:SF2">
    <property type="entry name" value="BACTERIOPHAGE N4 ADSORPTION B PROTEIN"/>
    <property type="match status" value="1"/>
</dbReference>
<gene>
    <name evidence="2" type="ORF">CTI12_AA449500</name>
</gene>
<organism evidence="2 3">
    <name type="scientific">Artemisia annua</name>
    <name type="common">Sweet wormwood</name>
    <dbReference type="NCBI Taxonomy" id="35608"/>
    <lineage>
        <taxon>Eukaryota</taxon>
        <taxon>Viridiplantae</taxon>
        <taxon>Streptophyta</taxon>
        <taxon>Embryophyta</taxon>
        <taxon>Tracheophyta</taxon>
        <taxon>Spermatophyta</taxon>
        <taxon>Magnoliopsida</taxon>
        <taxon>eudicotyledons</taxon>
        <taxon>Gunneridae</taxon>
        <taxon>Pentapetalae</taxon>
        <taxon>asterids</taxon>
        <taxon>campanulids</taxon>
        <taxon>Asterales</taxon>
        <taxon>Asteraceae</taxon>
        <taxon>Asteroideae</taxon>
        <taxon>Anthemideae</taxon>
        <taxon>Artemisiinae</taxon>
        <taxon>Artemisia</taxon>
    </lineage>
</organism>
<name>A0A2U1LVH0_ARTAN</name>
<feature type="region of interest" description="Disordered" evidence="1">
    <location>
        <begin position="1"/>
        <end position="23"/>
    </location>
</feature>